<feature type="transmembrane region" description="Helical" evidence="1">
    <location>
        <begin position="21"/>
        <end position="42"/>
    </location>
</feature>
<evidence type="ECO:0000313" key="3">
    <source>
        <dbReference type="Proteomes" id="UP001549119"/>
    </source>
</evidence>
<dbReference type="RefSeq" id="WP_209650607.1">
    <property type="nucleotide sequence ID" value="NZ_JBEPNV010000001.1"/>
</dbReference>
<dbReference type="Proteomes" id="UP001549119">
    <property type="component" value="Unassembled WGS sequence"/>
</dbReference>
<keyword evidence="1" id="KW-0812">Transmembrane</keyword>
<comment type="caution">
    <text evidence="2">The sequence shown here is derived from an EMBL/GenBank/DDBJ whole genome shotgun (WGS) entry which is preliminary data.</text>
</comment>
<evidence type="ECO:0000256" key="1">
    <source>
        <dbReference type="SAM" id="Phobius"/>
    </source>
</evidence>
<accession>A0ABV2NND3</accession>
<keyword evidence="1" id="KW-0472">Membrane</keyword>
<organism evidence="2 3">
    <name type="scientific">Methylobacterium radiotolerans</name>
    <dbReference type="NCBI Taxonomy" id="31998"/>
    <lineage>
        <taxon>Bacteria</taxon>
        <taxon>Pseudomonadati</taxon>
        <taxon>Pseudomonadota</taxon>
        <taxon>Alphaproteobacteria</taxon>
        <taxon>Hyphomicrobiales</taxon>
        <taxon>Methylobacteriaceae</taxon>
        <taxon>Methylobacterium</taxon>
    </lineage>
</organism>
<name>A0ABV2NND3_9HYPH</name>
<gene>
    <name evidence="2" type="ORF">ABIC20_005275</name>
</gene>
<reference evidence="2 3" key="1">
    <citation type="submission" date="2024-06" db="EMBL/GenBank/DDBJ databases">
        <title>Genomics of switchgrass bacterial isolates.</title>
        <authorList>
            <person name="Shade A."/>
        </authorList>
    </citation>
    <scope>NUCLEOTIDE SEQUENCE [LARGE SCALE GENOMIC DNA]</scope>
    <source>
        <strain evidence="2 3">PvP084</strain>
    </source>
</reference>
<feature type="transmembrane region" description="Helical" evidence="1">
    <location>
        <begin position="54"/>
        <end position="73"/>
    </location>
</feature>
<proteinExistence type="predicted"/>
<evidence type="ECO:0000313" key="2">
    <source>
        <dbReference type="EMBL" id="MET3867966.1"/>
    </source>
</evidence>
<dbReference type="EMBL" id="JBEPNW010000002">
    <property type="protein sequence ID" value="MET3867966.1"/>
    <property type="molecule type" value="Genomic_DNA"/>
</dbReference>
<sequence length="89" mass="9570">MHRARFRRVRLGILRWYAAARGYRIYALALVLAVPDILDALAGVDFTVLLPPGWGAKSASILAIARVVLGIVIRRLAMVGPPPAAGGPR</sequence>
<keyword evidence="3" id="KW-1185">Reference proteome</keyword>
<protein>
    <submittedName>
        <fullName evidence="2">Uncharacterized protein</fullName>
    </submittedName>
</protein>
<keyword evidence="1" id="KW-1133">Transmembrane helix</keyword>